<dbReference type="InterPro" id="IPR018094">
    <property type="entry name" value="Thymidylate_kinase"/>
</dbReference>
<organism evidence="12 13">
    <name type="scientific">Acrocarpospora macrocephala</name>
    <dbReference type="NCBI Taxonomy" id="150177"/>
    <lineage>
        <taxon>Bacteria</taxon>
        <taxon>Bacillati</taxon>
        <taxon>Actinomycetota</taxon>
        <taxon>Actinomycetes</taxon>
        <taxon>Streptosporangiales</taxon>
        <taxon>Streptosporangiaceae</taxon>
        <taxon>Acrocarpospora</taxon>
    </lineage>
</organism>
<reference evidence="12 13" key="1">
    <citation type="submission" date="2019-10" db="EMBL/GenBank/DDBJ databases">
        <title>Whole genome shotgun sequence of Acrocarpospora macrocephala NBRC 16266.</title>
        <authorList>
            <person name="Ichikawa N."/>
            <person name="Kimura A."/>
            <person name="Kitahashi Y."/>
            <person name="Komaki H."/>
            <person name="Oguchi A."/>
        </authorList>
    </citation>
    <scope>NUCLEOTIDE SEQUENCE [LARGE SCALE GENOMIC DNA]</scope>
    <source>
        <strain evidence="12 13">NBRC 16266</strain>
    </source>
</reference>
<evidence type="ECO:0000256" key="10">
    <source>
        <dbReference type="HAMAP-Rule" id="MF_00165"/>
    </source>
</evidence>
<dbReference type="CDD" id="cd01672">
    <property type="entry name" value="TMPK"/>
    <property type="match status" value="1"/>
</dbReference>
<evidence type="ECO:0000256" key="8">
    <source>
        <dbReference type="ARBA" id="ARBA00022840"/>
    </source>
</evidence>
<keyword evidence="8 10" id="KW-0067">ATP-binding</keyword>
<evidence type="ECO:0000313" key="12">
    <source>
        <dbReference type="EMBL" id="GES11364.1"/>
    </source>
</evidence>
<dbReference type="GO" id="GO:0006227">
    <property type="term" value="P:dUDP biosynthetic process"/>
    <property type="evidence" value="ECO:0007669"/>
    <property type="project" value="TreeGrafter"/>
</dbReference>
<comment type="similarity">
    <text evidence="1 10">Belongs to the thymidylate kinase family.</text>
</comment>
<dbReference type="SUPFAM" id="SSF52540">
    <property type="entry name" value="P-loop containing nucleoside triphosphate hydrolases"/>
    <property type="match status" value="1"/>
</dbReference>
<dbReference type="OrthoDB" id="4549048at2"/>
<evidence type="ECO:0000313" key="13">
    <source>
        <dbReference type="Proteomes" id="UP000331127"/>
    </source>
</evidence>
<comment type="function">
    <text evidence="10">Phosphorylation of dTMP to form dTDP in both de novo and salvage pathways of dTTP synthesis.</text>
</comment>
<dbReference type="AlphaFoldDB" id="A0A5M3WR32"/>
<evidence type="ECO:0000256" key="4">
    <source>
        <dbReference type="ARBA" id="ARBA00022679"/>
    </source>
</evidence>
<dbReference type="HAMAP" id="MF_00165">
    <property type="entry name" value="Thymidylate_kinase"/>
    <property type="match status" value="1"/>
</dbReference>
<dbReference type="InterPro" id="IPR039430">
    <property type="entry name" value="Thymidylate_kin-like_dom"/>
</dbReference>
<keyword evidence="13" id="KW-1185">Reference proteome</keyword>
<evidence type="ECO:0000256" key="3">
    <source>
        <dbReference type="ARBA" id="ARBA00017144"/>
    </source>
</evidence>
<dbReference type="NCBIfam" id="TIGR00041">
    <property type="entry name" value="DTMP_kinase"/>
    <property type="match status" value="1"/>
</dbReference>
<sequence>MRSPLFIAVEGPNGVGKSTSAALLAKRLAELGTAVHLTTEPSDSPLGRLVRSSESGLTGRALALAIAADRAAHLDAEILPALQSGRMVISDRYVQSSLVLQRLDGMEVAEIWRYNAFARPPEMSFYLQHDPAIIRTRLNERHVNSRLERVGTPERELELYDAAFRSLGRRGWRQFRIDCRDLDPDGVVTAMINRLDLLAT</sequence>
<keyword evidence="7 10" id="KW-0418">Kinase</keyword>
<evidence type="ECO:0000256" key="6">
    <source>
        <dbReference type="ARBA" id="ARBA00022741"/>
    </source>
</evidence>
<dbReference type="GO" id="GO:0004798">
    <property type="term" value="F:dTMP kinase activity"/>
    <property type="evidence" value="ECO:0007669"/>
    <property type="project" value="UniProtKB-UniRule"/>
</dbReference>
<dbReference type="PANTHER" id="PTHR10344:SF4">
    <property type="entry name" value="UMP-CMP KINASE 2, MITOCHONDRIAL"/>
    <property type="match status" value="1"/>
</dbReference>
<name>A0A5M3WR32_9ACTN</name>
<feature type="domain" description="Thymidylate kinase-like" evidence="11">
    <location>
        <begin position="9"/>
        <end position="143"/>
    </location>
</feature>
<dbReference type="Proteomes" id="UP000331127">
    <property type="component" value="Unassembled WGS sequence"/>
</dbReference>
<keyword evidence="4 10" id="KW-0808">Transferase</keyword>
<dbReference type="GO" id="GO:0006235">
    <property type="term" value="P:dTTP biosynthetic process"/>
    <property type="evidence" value="ECO:0007669"/>
    <property type="project" value="UniProtKB-UniRule"/>
</dbReference>
<proteinExistence type="inferred from homology"/>
<evidence type="ECO:0000256" key="9">
    <source>
        <dbReference type="ARBA" id="ARBA00048743"/>
    </source>
</evidence>
<dbReference type="PANTHER" id="PTHR10344">
    <property type="entry name" value="THYMIDYLATE KINASE"/>
    <property type="match status" value="1"/>
</dbReference>
<protein>
    <recommendedName>
        <fullName evidence="3 10">Thymidylate kinase</fullName>
        <ecNumber evidence="2 10">2.7.4.9</ecNumber>
    </recommendedName>
    <alternativeName>
        <fullName evidence="10">dTMP kinase</fullName>
    </alternativeName>
</protein>
<dbReference type="EC" id="2.7.4.9" evidence="2 10"/>
<evidence type="ECO:0000259" key="11">
    <source>
        <dbReference type="Pfam" id="PF02223"/>
    </source>
</evidence>
<dbReference type="Gene3D" id="3.40.50.300">
    <property type="entry name" value="P-loop containing nucleotide triphosphate hydrolases"/>
    <property type="match status" value="1"/>
</dbReference>
<evidence type="ECO:0000256" key="1">
    <source>
        <dbReference type="ARBA" id="ARBA00009776"/>
    </source>
</evidence>
<dbReference type="EMBL" id="BLAE01000029">
    <property type="protein sequence ID" value="GES11364.1"/>
    <property type="molecule type" value="Genomic_DNA"/>
</dbReference>
<gene>
    <name evidence="10" type="primary">tmk</name>
    <name evidence="12" type="ORF">Amac_049610</name>
</gene>
<keyword evidence="6 10" id="KW-0547">Nucleotide-binding</keyword>
<dbReference type="GO" id="GO:0005829">
    <property type="term" value="C:cytosol"/>
    <property type="evidence" value="ECO:0007669"/>
    <property type="project" value="TreeGrafter"/>
</dbReference>
<dbReference type="Pfam" id="PF02223">
    <property type="entry name" value="Thymidylate_kin"/>
    <property type="match status" value="1"/>
</dbReference>
<comment type="caution">
    <text evidence="10">Lacks conserved residue(s) required for the propagation of feature annotation.</text>
</comment>
<dbReference type="GO" id="GO:0005524">
    <property type="term" value="F:ATP binding"/>
    <property type="evidence" value="ECO:0007669"/>
    <property type="project" value="UniProtKB-UniRule"/>
</dbReference>
<evidence type="ECO:0000256" key="5">
    <source>
        <dbReference type="ARBA" id="ARBA00022727"/>
    </source>
</evidence>
<keyword evidence="5 10" id="KW-0545">Nucleotide biosynthesis</keyword>
<dbReference type="GO" id="GO:0006233">
    <property type="term" value="P:dTDP biosynthetic process"/>
    <property type="evidence" value="ECO:0007669"/>
    <property type="project" value="InterPro"/>
</dbReference>
<comment type="catalytic activity">
    <reaction evidence="9 10">
        <text>dTMP + ATP = dTDP + ADP</text>
        <dbReference type="Rhea" id="RHEA:13517"/>
        <dbReference type="ChEBI" id="CHEBI:30616"/>
        <dbReference type="ChEBI" id="CHEBI:58369"/>
        <dbReference type="ChEBI" id="CHEBI:63528"/>
        <dbReference type="ChEBI" id="CHEBI:456216"/>
        <dbReference type="EC" id="2.7.4.9"/>
    </reaction>
</comment>
<evidence type="ECO:0000256" key="2">
    <source>
        <dbReference type="ARBA" id="ARBA00012980"/>
    </source>
</evidence>
<evidence type="ECO:0000256" key="7">
    <source>
        <dbReference type="ARBA" id="ARBA00022777"/>
    </source>
</evidence>
<comment type="caution">
    <text evidence="12">The sequence shown here is derived from an EMBL/GenBank/DDBJ whole genome shotgun (WGS) entry which is preliminary data.</text>
</comment>
<dbReference type="RefSeq" id="WP_155356737.1">
    <property type="nucleotide sequence ID" value="NZ_BAAAHL010000049.1"/>
</dbReference>
<dbReference type="InterPro" id="IPR027417">
    <property type="entry name" value="P-loop_NTPase"/>
</dbReference>
<accession>A0A5M3WR32</accession>